<comment type="subunit">
    <text evidence="2">Heterotetramer of subunits RFC2, RFC3, RFC4 and RFC5 that can form a complex with RFC1.</text>
</comment>
<keyword evidence="4" id="KW-0547">Nucleotide-binding</keyword>
<evidence type="ECO:0008006" key="9">
    <source>
        <dbReference type="Google" id="ProtNLM"/>
    </source>
</evidence>
<dbReference type="GO" id="GO:0003677">
    <property type="term" value="F:DNA binding"/>
    <property type="evidence" value="ECO:0007669"/>
    <property type="project" value="InterPro"/>
</dbReference>
<dbReference type="FunFam" id="1.10.8.60:FF:000030">
    <property type="entry name" value="replication factor C subunit 3"/>
    <property type="match status" value="1"/>
</dbReference>
<evidence type="ECO:0000256" key="6">
    <source>
        <dbReference type="SAM" id="MobiDB-lite"/>
    </source>
</evidence>
<gene>
    <name evidence="7" type="ORF">F2Q69_00056194</name>
</gene>
<name>A0A8S9MUQ4_BRACR</name>
<dbReference type="Gene3D" id="1.10.8.60">
    <property type="match status" value="1"/>
</dbReference>
<dbReference type="AlphaFoldDB" id="A0A8S9MUQ4"/>
<proteinExistence type="predicted"/>
<dbReference type="PANTHER" id="PTHR11669:SF1">
    <property type="entry name" value="REPLICATION FACTOR C SUBUNIT 3"/>
    <property type="match status" value="1"/>
</dbReference>
<sequence>MSCGEDWRKEARHSPLAMAFHGDRIAYQPLKSTDRSLTKEYVSTEFRMNNNTLEKSKKSNLQKNHTVSTDMNLDGFTHQPYTRGKNKRRPKHKPRFSTRYTLVIVKVLEFVAKKESLQLPHGFAARIAEKSNRSLRRAILSLETCRVQNYPFTDNQAISPMDWEEYVAEISTDMLREQSPKSLFQVRGKVYELLVNCIPPEVLLKRLLYELLRKLDSELKLEVCHWAAYYEHRMRLGQKAIFHIEAFVAKFMSIYKNFLISTFG</sequence>
<dbReference type="InterPro" id="IPR050238">
    <property type="entry name" value="DNA_Rep/Repair_Clamp_Loader"/>
</dbReference>
<dbReference type="Proteomes" id="UP000712600">
    <property type="component" value="Unassembled WGS sequence"/>
</dbReference>
<dbReference type="GO" id="GO:0006281">
    <property type="term" value="P:DNA repair"/>
    <property type="evidence" value="ECO:0007669"/>
    <property type="project" value="TreeGrafter"/>
</dbReference>
<comment type="function">
    <text evidence="1">May be involved in DNA replication and thus regulate cell proliferation.</text>
</comment>
<reference evidence="7" key="1">
    <citation type="submission" date="2019-12" db="EMBL/GenBank/DDBJ databases">
        <title>Genome sequencing and annotation of Brassica cretica.</title>
        <authorList>
            <person name="Studholme D.J."/>
            <person name="Sarris P."/>
        </authorList>
    </citation>
    <scope>NUCLEOTIDE SEQUENCE</scope>
    <source>
        <strain evidence="7">PFS-109/04</strain>
        <tissue evidence="7">Leaf</tissue>
    </source>
</reference>
<dbReference type="SUPFAM" id="SSF48019">
    <property type="entry name" value="post-AAA+ oligomerization domain-like"/>
    <property type="match status" value="1"/>
</dbReference>
<evidence type="ECO:0000256" key="2">
    <source>
        <dbReference type="ARBA" id="ARBA00011480"/>
    </source>
</evidence>
<dbReference type="InterPro" id="IPR047854">
    <property type="entry name" value="RFC_lid"/>
</dbReference>
<dbReference type="GO" id="GO:0005634">
    <property type="term" value="C:nucleus"/>
    <property type="evidence" value="ECO:0007669"/>
    <property type="project" value="TreeGrafter"/>
</dbReference>
<dbReference type="EMBL" id="QGKX02002183">
    <property type="protein sequence ID" value="KAF3486961.1"/>
    <property type="molecule type" value="Genomic_DNA"/>
</dbReference>
<evidence type="ECO:0000256" key="5">
    <source>
        <dbReference type="ARBA" id="ARBA00022840"/>
    </source>
</evidence>
<dbReference type="GO" id="GO:0006261">
    <property type="term" value="P:DNA-templated DNA replication"/>
    <property type="evidence" value="ECO:0007669"/>
    <property type="project" value="TreeGrafter"/>
</dbReference>
<dbReference type="FunFam" id="1.20.272.10:FF:000002">
    <property type="entry name" value="Replication factor C subunit 3"/>
    <property type="match status" value="1"/>
</dbReference>
<dbReference type="InterPro" id="IPR008921">
    <property type="entry name" value="DNA_pol3_clamp-load_cplx_C"/>
</dbReference>
<dbReference type="GO" id="GO:0005524">
    <property type="term" value="F:ATP binding"/>
    <property type="evidence" value="ECO:0007669"/>
    <property type="project" value="UniProtKB-KW"/>
</dbReference>
<dbReference type="PANTHER" id="PTHR11669">
    <property type="entry name" value="REPLICATION FACTOR C / DNA POLYMERASE III GAMMA-TAU SUBUNIT"/>
    <property type="match status" value="1"/>
</dbReference>
<comment type="caution">
    <text evidence="7">The sequence shown here is derived from an EMBL/GenBank/DDBJ whole genome shotgun (WGS) entry which is preliminary data.</text>
</comment>
<feature type="region of interest" description="Disordered" evidence="6">
    <location>
        <begin position="70"/>
        <end position="93"/>
    </location>
</feature>
<dbReference type="GO" id="GO:0005663">
    <property type="term" value="C:DNA replication factor C complex"/>
    <property type="evidence" value="ECO:0007669"/>
    <property type="project" value="TreeGrafter"/>
</dbReference>
<keyword evidence="5" id="KW-0067">ATP-binding</keyword>
<evidence type="ECO:0000256" key="1">
    <source>
        <dbReference type="ARBA" id="ARBA00002386"/>
    </source>
</evidence>
<dbReference type="Gene3D" id="1.20.272.10">
    <property type="match status" value="1"/>
</dbReference>
<dbReference type="CDD" id="cd18140">
    <property type="entry name" value="HLD_clamp_RFC"/>
    <property type="match status" value="1"/>
</dbReference>
<evidence type="ECO:0000313" key="7">
    <source>
        <dbReference type="EMBL" id="KAF3486961.1"/>
    </source>
</evidence>
<evidence type="ECO:0000256" key="4">
    <source>
        <dbReference type="ARBA" id="ARBA00022741"/>
    </source>
</evidence>
<dbReference type="Pfam" id="PF22534">
    <property type="entry name" value="RFC_C"/>
    <property type="match status" value="1"/>
</dbReference>
<dbReference type="Pfam" id="PF21960">
    <property type="entry name" value="RCF1-5-like_lid"/>
    <property type="match status" value="1"/>
</dbReference>
<evidence type="ECO:0000256" key="3">
    <source>
        <dbReference type="ARBA" id="ARBA00022705"/>
    </source>
</evidence>
<dbReference type="GO" id="GO:0003689">
    <property type="term" value="F:DNA clamp loader activity"/>
    <property type="evidence" value="ECO:0007669"/>
    <property type="project" value="TreeGrafter"/>
</dbReference>
<protein>
    <recommendedName>
        <fullName evidence="9">Replication factor C C-terminal domain-containing protein</fullName>
    </recommendedName>
</protein>
<feature type="compositionally biased region" description="Basic residues" evidence="6">
    <location>
        <begin position="84"/>
        <end position="93"/>
    </location>
</feature>
<accession>A0A8S9MUQ4</accession>
<keyword evidence="3" id="KW-0235">DNA replication</keyword>
<organism evidence="7 8">
    <name type="scientific">Brassica cretica</name>
    <name type="common">Mustard</name>
    <dbReference type="NCBI Taxonomy" id="69181"/>
    <lineage>
        <taxon>Eukaryota</taxon>
        <taxon>Viridiplantae</taxon>
        <taxon>Streptophyta</taxon>
        <taxon>Embryophyta</taxon>
        <taxon>Tracheophyta</taxon>
        <taxon>Spermatophyta</taxon>
        <taxon>Magnoliopsida</taxon>
        <taxon>eudicotyledons</taxon>
        <taxon>Gunneridae</taxon>
        <taxon>Pentapetalae</taxon>
        <taxon>rosids</taxon>
        <taxon>malvids</taxon>
        <taxon>Brassicales</taxon>
        <taxon>Brassicaceae</taxon>
        <taxon>Brassiceae</taxon>
        <taxon>Brassica</taxon>
    </lineage>
</organism>
<evidence type="ECO:0000313" key="8">
    <source>
        <dbReference type="Proteomes" id="UP000712600"/>
    </source>
</evidence>